<organism evidence="1 2">
    <name type="scientific">Pleurodeles waltl</name>
    <name type="common">Iberian ribbed newt</name>
    <dbReference type="NCBI Taxonomy" id="8319"/>
    <lineage>
        <taxon>Eukaryota</taxon>
        <taxon>Metazoa</taxon>
        <taxon>Chordata</taxon>
        <taxon>Craniata</taxon>
        <taxon>Vertebrata</taxon>
        <taxon>Euteleostomi</taxon>
        <taxon>Amphibia</taxon>
        <taxon>Batrachia</taxon>
        <taxon>Caudata</taxon>
        <taxon>Salamandroidea</taxon>
        <taxon>Salamandridae</taxon>
        <taxon>Pleurodelinae</taxon>
        <taxon>Pleurodeles</taxon>
    </lineage>
</organism>
<name>A0AAV7V602_PLEWA</name>
<protein>
    <submittedName>
        <fullName evidence="1">Uncharacterized protein</fullName>
    </submittedName>
</protein>
<gene>
    <name evidence="1" type="ORF">NDU88_000771</name>
</gene>
<proteinExistence type="predicted"/>
<keyword evidence="2" id="KW-1185">Reference proteome</keyword>
<dbReference type="EMBL" id="JANPWB010000003">
    <property type="protein sequence ID" value="KAJ1196908.1"/>
    <property type="molecule type" value="Genomic_DNA"/>
</dbReference>
<sequence>MLPGASGPRLGVGSTGLLTPSPVQAFEDESWRLPDPLRLSFSAVRPPRLSPVPPLSNNGSLLLFFLLRRQIHTT</sequence>
<reference evidence="1" key="1">
    <citation type="journal article" date="2022" name="bioRxiv">
        <title>Sequencing and chromosome-scale assembly of the giantPleurodeles waltlgenome.</title>
        <authorList>
            <person name="Brown T."/>
            <person name="Elewa A."/>
            <person name="Iarovenko S."/>
            <person name="Subramanian E."/>
            <person name="Araus A.J."/>
            <person name="Petzold A."/>
            <person name="Susuki M."/>
            <person name="Suzuki K.-i.T."/>
            <person name="Hayashi T."/>
            <person name="Toyoda A."/>
            <person name="Oliveira C."/>
            <person name="Osipova E."/>
            <person name="Leigh N.D."/>
            <person name="Simon A."/>
            <person name="Yun M.H."/>
        </authorList>
    </citation>
    <scope>NUCLEOTIDE SEQUENCE</scope>
    <source>
        <strain evidence="1">20211129_DDA</strain>
        <tissue evidence="1">Liver</tissue>
    </source>
</reference>
<evidence type="ECO:0000313" key="1">
    <source>
        <dbReference type="EMBL" id="KAJ1196908.1"/>
    </source>
</evidence>
<dbReference type="Proteomes" id="UP001066276">
    <property type="component" value="Chromosome 2_1"/>
</dbReference>
<accession>A0AAV7V602</accession>
<evidence type="ECO:0000313" key="2">
    <source>
        <dbReference type="Proteomes" id="UP001066276"/>
    </source>
</evidence>
<dbReference type="AlphaFoldDB" id="A0AAV7V602"/>
<comment type="caution">
    <text evidence="1">The sequence shown here is derived from an EMBL/GenBank/DDBJ whole genome shotgun (WGS) entry which is preliminary data.</text>
</comment>